<reference evidence="3 4" key="1">
    <citation type="journal article" date="2009" name="Appl. Environ. Microbiol.">
        <title>Three genomes from the phylum Acidobacteria provide insight into the lifestyles of these microorganisms in soils.</title>
        <authorList>
            <person name="Ward N.L."/>
            <person name="Challacombe J.F."/>
            <person name="Janssen P.H."/>
            <person name="Henrissat B."/>
            <person name="Coutinho P.M."/>
            <person name="Wu M."/>
            <person name="Xie G."/>
            <person name="Haft D.H."/>
            <person name="Sait M."/>
            <person name="Badger J."/>
            <person name="Barabote R.D."/>
            <person name="Bradley B."/>
            <person name="Brettin T.S."/>
            <person name="Brinkac L.M."/>
            <person name="Bruce D."/>
            <person name="Creasy T."/>
            <person name="Daugherty S.C."/>
            <person name="Davidsen T.M."/>
            <person name="DeBoy R.T."/>
            <person name="Detter J.C."/>
            <person name="Dodson R.J."/>
            <person name="Durkin A.S."/>
            <person name="Ganapathy A."/>
            <person name="Gwinn-Giglio M."/>
            <person name="Han C.S."/>
            <person name="Khouri H."/>
            <person name="Kiss H."/>
            <person name="Kothari S.P."/>
            <person name="Madupu R."/>
            <person name="Nelson K.E."/>
            <person name="Nelson W.C."/>
            <person name="Paulsen I."/>
            <person name="Penn K."/>
            <person name="Ren Q."/>
            <person name="Rosovitz M.J."/>
            <person name="Selengut J.D."/>
            <person name="Shrivastava S."/>
            <person name="Sullivan S.A."/>
            <person name="Tapia R."/>
            <person name="Thompson L.S."/>
            <person name="Watkins K.L."/>
            <person name="Yang Q."/>
            <person name="Yu C."/>
            <person name="Zafar N."/>
            <person name="Zhou L."/>
            <person name="Kuske C.R."/>
        </authorList>
    </citation>
    <scope>NUCLEOTIDE SEQUENCE [LARGE SCALE GENOMIC DNA]</scope>
    <source>
        <strain evidence="4">ATCC 51196 / DSM 11244 / BCRC 80197 / JCM 7670 / NBRC 15755 / NCIMB 13165 / 161</strain>
    </source>
</reference>
<dbReference type="InterPro" id="IPR024447">
    <property type="entry name" value="YXWGXW_rpt"/>
</dbReference>
<dbReference type="RefSeq" id="WP_015897266.1">
    <property type="nucleotide sequence ID" value="NC_012483.1"/>
</dbReference>
<feature type="chain" id="PRO_5002909217" evidence="2">
    <location>
        <begin position="24"/>
        <end position="538"/>
    </location>
</feature>
<dbReference type="PROSITE" id="PS51257">
    <property type="entry name" value="PROKAR_LIPOPROTEIN"/>
    <property type="match status" value="1"/>
</dbReference>
<dbReference type="Pfam" id="PF12779">
    <property type="entry name" value="WXXGXW"/>
    <property type="match status" value="1"/>
</dbReference>
<gene>
    <name evidence="3" type="ordered locus">ACP_2167</name>
</gene>
<name>C1F9L0_ACIC5</name>
<feature type="region of interest" description="Disordered" evidence="1">
    <location>
        <begin position="54"/>
        <end position="100"/>
    </location>
</feature>
<dbReference type="AlphaFoldDB" id="C1F9L0"/>
<dbReference type="EMBL" id="CP001472">
    <property type="protein sequence ID" value="ACO31349.1"/>
    <property type="molecule type" value="Genomic_DNA"/>
</dbReference>
<feature type="compositionally biased region" description="Polar residues" evidence="1">
    <location>
        <begin position="454"/>
        <end position="465"/>
    </location>
</feature>
<feature type="compositionally biased region" description="Polar residues" evidence="1">
    <location>
        <begin position="433"/>
        <end position="444"/>
    </location>
</feature>
<evidence type="ECO:0000256" key="2">
    <source>
        <dbReference type="SAM" id="SignalP"/>
    </source>
</evidence>
<dbReference type="InParanoid" id="C1F9L0"/>
<feature type="compositionally biased region" description="Low complexity" evidence="1">
    <location>
        <begin position="408"/>
        <end position="432"/>
    </location>
</feature>
<feature type="signal peptide" evidence="2">
    <location>
        <begin position="1"/>
        <end position="23"/>
    </location>
</feature>
<keyword evidence="2" id="KW-0732">Signal</keyword>
<organism evidence="3 4">
    <name type="scientific">Acidobacterium capsulatum (strain ATCC 51196 / DSM 11244 / BCRC 80197 / JCM 7670 / NBRC 15755 / NCIMB 13165 / 161)</name>
    <dbReference type="NCBI Taxonomy" id="240015"/>
    <lineage>
        <taxon>Bacteria</taxon>
        <taxon>Pseudomonadati</taxon>
        <taxon>Acidobacteriota</taxon>
        <taxon>Terriglobia</taxon>
        <taxon>Terriglobales</taxon>
        <taxon>Acidobacteriaceae</taxon>
        <taxon>Acidobacterium</taxon>
    </lineage>
</organism>
<sequence length="538" mass="60118">MRVPRVFPALTLAAALPFTLLMAGCHKNAATAAAAQQQPASGDPAAANLAYAGNTSQSQTGTSANPPAPPADTSASTAQTVASPPAPPADEAQSSAQAAAPVSAASYDSPQYASQDYAPQQDDSGQQYAPVDEQPVYASEPPPQLPEYTQPACPGDNYIWTPGYWAWGPYGYYWVPGAWVLAPYYGALWTPGYWIFALNRYEWHHGYWGPHVGFYGGINYGHGYWGNGYEGGYWRQQNFYYNRSVTNVNITVVRNYYNYRVENHYNQTRIAYNGGRGGLNFRPTPEELAARRESHYGPLPAQRQFIEAARNNRNQYTRFNHGRPATIVEHRAFNGGRKAPAPPPANMHVLPSFRHAGPNPSAQRGQQQPQNHGQPGREPSRVPQAHTSPQQFRAVPQHGQPQQHTEPARPQQQRQPNRPQSPQYPQSPRPIQNENRGNYRQPPQQAVRPGVNRVPQTHPAQSRPQSYPHPQPQSRPQARPQQEQHPQPQHQQFQARPQNRPQPQQRPESHPQPRPQARPPQHAQPQHPDNHPQHGPPR</sequence>
<feature type="compositionally biased region" description="Low complexity" evidence="1">
    <location>
        <begin position="363"/>
        <end position="377"/>
    </location>
</feature>
<dbReference type="eggNOG" id="COG0810">
    <property type="taxonomic scope" value="Bacteria"/>
</dbReference>
<evidence type="ECO:0000313" key="3">
    <source>
        <dbReference type="EMBL" id="ACO31349.1"/>
    </source>
</evidence>
<feature type="compositionally biased region" description="Low complexity" evidence="1">
    <location>
        <begin position="71"/>
        <end position="100"/>
    </location>
</feature>
<dbReference type="KEGG" id="aca:ACP_2167"/>
<dbReference type="STRING" id="240015.ACP_2167"/>
<proteinExistence type="predicted"/>
<protein>
    <submittedName>
        <fullName evidence="3">Putative lipoprotein</fullName>
    </submittedName>
</protein>
<accession>C1F9L0</accession>
<feature type="compositionally biased region" description="Low complexity" evidence="1">
    <location>
        <begin position="474"/>
        <end position="506"/>
    </location>
</feature>
<evidence type="ECO:0000313" key="4">
    <source>
        <dbReference type="Proteomes" id="UP000002207"/>
    </source>
</evidence>
<dbReference type="HOGENOM" id="CLU_505910_0_0_0"/>
<dbReference type="Proteomes" id="UP000002207">
    <property type="component" value="Chromosome"/>
</dbReference>
<keyword evidence="3" id="KW-0449">Lipoprotein</keyword>
<feature type="region of interest" description="Disordered" evidence="1">
    <location>
        <begin position="334"/>
        <end position="538"/>
    </location>
</feature>
<evidence type="ECO:0000256" key="1">
    <source>
        <dbReference type="SAM" id="MobiDB-lite"/>
    </source>
</evidence>
<keyword evidence="4" id="KW-1185">Reference proteome</keyword>